<dbReference type="EMBL" id="AP026709">
    <property type="protein sequence ID" value="BDQ38506.1"/>
    <property type="molecule type" value="Genomic_DNA"/>
</dbReference>
<keyword evidence="6" id="KW-1185">Reference proteome</keyword>
<evidence type="ECO:0000313" key="5">
    <source>
        <dbReference type="EMBL" id="BDQ38506.1"/>
    </source>
</evidence>
<dbReference type="PANTHER" id="PTHR42781">
    <property type="entry name" value="SPERMIDINE/PUTRESCINE IMPORT ATP-BINDING PROTEIN POTA"/>
    <property type="match status" value="1"/>
</dbReference>
<dbReference type="InterPro" id="IPR017871">
    <property type="entry name" value="ABC_transporter-like_CS"/>
</dbReference>
<dbReference type="InterPro" id="IPR027417">
    <property type="entry name" value="P-loop_NTPase"/>
</dbReference>
<organism evidence="5 6">
    <name type="scientific">Pseudodesulfovibrio nedwellii</name>
    <dbReference type="NCBI Taxonomy" id="2973072"/>
    <lineage>
        <taxon>Bacteria</taxon>
        <taxon>Pseudomonadati</taxon>
        <taxon>Thermodesulfobacteriota</taxon>
        <taxon>Desulfovibrionia</taxon>
        <taxon>Desulfovibrionales</taxon>
        <taxon>Desulfovibrionaceae</taxon>
    </lineage>
</organism>
<protein>
    <submittedName>
        <fullName evidence="5">ABC transporter ATPase</fullName>
    </submittedName>
</protein>
<evidence type="ECO:0000256" key="2">
    <source>
        <dbReference type="ARBA" id="ARBA00022741"/>
    </source>
</evidence>
<dbReference type="SUPFAM" id="SSF52540">
    <property type="entry name" value="P-loop containing nucleoside triphosphate hydrolases"/>
    <property type="match status" value="1"/>
</dbReference>
<dbReference type="RefSeq" id="WP_281761003.1">
    <property type="nucleotide sequence ID" value="NZ_AP026709.1"/>
</dbReference>
<sequence length="353" mass="39834">MSFLRVEDLHIDLGEFSLKGVSLEFERGEYLTVMGPTGSGKTILLECIIGFYKPSKGRVFLEGRDITDDPPEKRRIGIVYQDYALLPHKNVFQNIEYGLKKVDRDKVSRKAKIMEMAEALNILHVLHRKPTTLSGGEQQRVALARALVVEPRLLLMDEPLSALDPQTRHTTRALLRRIMRKRDITVLHITHDMDDVWALADKVAIMRNGRLEQHDTMHDVFNRPSNRFVADFVGASVFEGTVQPGANGQCQVDVGGLVLNSIESARSGDNVRVFLRPENVMVFRDRPQKTSIQNLVDATLEDYYQEGILYHLSFRSQGVRIPAVITASAFQELDIHRDDTMCLGVKAANVTLA</sequence>
<dbReference type="PANTHER" id="PTHR42781:SF7">
    <property type="entry name" value="MOLYBDENUM ABC TRANSPORTER, ATP-BINDING PROTEIN"/>
    <property type="match status" value="1"/>
</dbReference>
<feature type="domain" description="ABC transporter" evidence="4">
    <location>
        <begin position="4"/>
        <end position="233"/>
    </location>
</feature>
<dbReference type="Proteomes" id="UP001317742">
    <property type="component" value="Chromosome"/>
</dbReference>
<dbReference type="InterPro" id="IPR050093">
    <property type="entry name" value="ABC_SmlMolc_Importer"/>
</dbReference>
<reference evidence="5 6" key="1">
    <citation type="submission" date="2022-08" db="EMBL/GenBank/DDBJ databases">
        <title>Genome Sequence of the sulphate-reducing bacterium, Pseudodesulfovibrio sp. SYK.</title>
        <authorList>
            <person name="Kondo R."/>
            <person name="Kataoka T."/>
        </authorList>
    </citation>
    <scope>NUCLEOTIDE SEQUENCE [LARGE SCALE GENOMIC DNA]</scope>
    <source>
        <strain evidence="5 6">SYK</strain>
    </source>
</reference>
<evidence type="ECO:0000256" key="3">
    <source>
        <dbReference type="ARBA" id="ARBA00022840"/>
    </source>
</evidence>
<keyword evidence="2" id="KW-0547">Nucleotide-binding</keyword>
<evidence type="ECO:0000259" key="4">
    <source>
        <dbReference type="PROSITE" id="PS50893"/>
    </source>
</evidence>
<proteinExistence type="predicted"/>
<dbReference type="Pfam" id="PF00005">
    <property type="entry name" value="ABC_tran"/>
    <property type="match status" value="1"/>
</dbReference>
<dbReference type="Gene3D" id="3.40.50.300">
    <property type="entry name" value="P-loop containing nucleotide triphosphate hydrolases"/>
    <property type="match status" value="1"/>
</dbReference>
<dbReference type="InterPro" id="IPR003593">
    <property type="entry name" value="AAA+_ATPase"/>
</dbReference>
<gene>
    <name evidence="5" type="ORF">SYK_28660</name>
</gene>
<evidence type="ECO:0000313" key="6">
    <source>
        <dbReference type="Proteomes" id="UP001317742"/>
    </source>
</evidence>
<dbReference type="PROSITE" id="PS50893">
    <property type="entry name" value="ABC_TRANSPORTER_2"/>
    <property type="match status" value="1"/>
</dbReference>
<name>A0ABM8B424_9BACT</name>
<dbReference type="CDD" id="cd03299">
    <property type="entry name" value="ABC_ModC_like"/>
    <property type="match status" value="1"/>
</dbReference>
<dbReference type="Gene3D" id="2.40.50.100">
    <property type="match status" value="1"/>
</dbReference>
<keyword evidence="1" id="KW-0813">Transport</keyword>
<dbReference type="InterPro" id="IPR008995">
    <property type="entry name" value="Mo/tungstate-bd_C_term_dom"/>
</dbReference>
<dbReference type="PROSITE" id="PS00211">
    <property type="entry name" value="ABC_TRANSPORTER_1"/>
    <property type="match status" value="1"/>
</dbReference>
<dbReference type="SMART" id="SM00382">
    <property type="entry name" value="AAA"/>
    <property type="match status" value="1"/>
</dbReference>
<dbReference type="SUPFAM" id="SSF50331">
    <property type="entry name" value="MOP-like"/>
    <property type="match status" value="1"/>
</dbReference>
<keyword evidence="3" id="KW-0067">ATP-binding</keyword>
<evidence type="ECO:0000256" key="1">
    <source>
        <dbReference type="ARBA" id="ARBA00022448"/>
    </source>
</evidence>
<accession>A0ABM8B424</accession>
<dbReference type="InterPro" id="IPR003439">
    <property type="entry name" value="ABC_transporter-like_ATP-bd"/>
</dbReference>